<dbReference type="GO" id="GO:0009252">
    <property type="term" value="P:peptidoglycan biosynthetic process"/>
    <property type="evidence" value="ECO:0007669"/>
    <property type="project" value="UniProtKB-UniRule"/>
</dbReference>
<keyword evidence="5 7" id="KW-0456">Lyase</keyword>
<comment type="catalytic activity">
    <reaction evidence="7">
        <text>a peptidoglycan chain = a peptidoglycan chain with N-acetyl-1,6-anhydromuramyl-[peptide] at the reducing end + a peptidoglycan chain with N-acetylglucosamine at the non-reducing end.</text>
        <dbReference type="EC" id="4.2.2.29"/>
    </reaction>
</comment>
<evidence type="ECO:0000256" key="3">
    <source>
        <dbReference type="ARBA" id="ARBA00022989"/>
    </source>
</evidence>
<feature type="region of interest" description="Disordered" evidence="8">
    <location>
        <begin position="1"/>
        <end position="44"/>
    </location>
</feature>
<accession>A0A9C9NGW0</accession>
<sequence>MLRRPRGISFRSDPVIDQPGAERDRGSHRSGGGDGSRAPKSARRSRHSRNQLVIFLNFCLSALLFLMLGVGAVVYWGKSQFEGQGPLREETTYVVPRNTSVQTIASGLEREGIISDAQIFEYGVRFAGAGGALKAGEYGFTPGTSMRQVMEKLRVGASITHSVSVPEGWTVEKAYERIAEADVLTGEMPDMLPEGTLRPDTYLVQRGATRKELVQRMKEAQDNLVAEIWAKRDPDLPVKDVGEFITLASIVERETGIASERPHVASVFINRLNKGMRLQSDPTFLYGVYGGGGKPSDKPVTQSDIDSDTPYNTYKIKGLPPGPIANPGRAALEAVANPIETDDFYFVADGTGGHVFSSTLDEHNRNVQKYRAIERQQRVDADAPQ</sequence>
<dbReference type="PANTHER" id="PTHR30518:SF2">
    <property type="entry name" value="ENDOLYTIC MUREIN TRANSGLYCOSYLASE"/>
    <property type="match status" value="1"/>
</dbReference>
<dbReference type="EMBL" id="DRGN01000178">
    <property type="protein sequence ID" value="HEU01124.1"/>
    <property type="molecule type" value="Genomic_DNA"/>
</dbReference>
<comment type="subcellular location">
    <subcellularLocation>
        <location evidence="7">Cell inner membrane</location>
        <topology evidence="7">Single-pass membrane protein</topology>
    </subcellularLocation>
</comment>
<dbReference type="FunFam" id="3.30.160.60:FF:000242">
    <property type="entry name" value="Endolytic murein transglycosylase"/>
    <property type="match status" value="1"/>
</dbReference>
<evidence type="ECO:0000256" key="4">
    <source>
        <dbReference type="ARBA" id="ARBA00023136"/>
    </source>
</evidence>
<feature type="site" description="Important for catalytic activity" evidence="7">
    <location>
        <position position="254"/>
    </location>
</feature>
<dbReference type="InterPro" id="IPR003770">
    <property type="entry name" value="MLTG-like"/>
</dbReference>
<dbReference type="CDD" id="cd08010">
    <property type="entry name" value="MltG_like"/>
    <property type="match status" value="1"/>
</dbReference>
<dbReference type="GO" id="GO:0071555">
    <property type="term" value="P:cell wall organization"/>
    <property type="evidence" value="ECO:0007669"/>
    <property type="project" value="UniProtKB-KW"/>
</dbReference>
<proteinExistence type="inferred from homology"/>
<reference evidence="9" key="1">
    <citation type="journal article" date="2020" name="mSystems">
        <title>Genome- and Community-Level Interaction Insights into Carbon Utilization and Element Cycling Functions of Hydrothermarchaeota in Hydrothermal Sediment.</title>
        <authorList>
            <person name="Zhou Z."/>
            <person name="Liu Y."/>
            <person name="Xu W."/>
            <person name="Pan J."/>
            <person name="Luo Z.H."/>
            <person name="Li M."/>
        </authorList>
    </citation>
    <scope>NUCLEOTIDE SEQUENCE</scope>
    <source>
        <strain evidence="9">HyVt-347</strain>
    </source>
</reference>
<dbReference type="Gene3D" id="3.30.1490.480">
    <property type="entry name" value="Endolytic murein transglycosylase"/>
    <property type="match status" value="1"/>
</dbReference>
<dbReference type="Gene3D" id="3.30.160.60">
    <property type="entry name" value="Classic Zinc Finger"/>
    <property type="match status" value="1"/>
</dbReference>
<evidence type="ECO:0000256" key="5">
    <source>
        <dbReference type="ARBA" id="ARBA00023239"/>
    </source>
</evidence>
<comment type="function">
    <text evidence="7">Functions as a peptidoglycan terminase that cleaves nascent peptidoglycan strands endolytically to terminate their elongation.</text>
</comment>
<feature type="transmembrane region" description="Helical" evidence="7">
    <location>
        <begin position="52"/>
        <end position="76"/>
    </location>
</feature>
<dbReference type="Proteomes" id="UP000885680">
    <property type="component" value="Unassembled WGS sequence"/>
</dbReference>
<dbReference type="Pfam" id="PF02618">
    <property type="entry name" value="YceG"/>
    <property type="match status" value="1"/>
</dbReference>
<keyword evidence="7" id="KW-0997">Cell inner membrane</keyword>
<evidence type="ECO:0000256" key="6">
    <source>
        <dbReference type="ARBA" id="ARBA00023316"/>
    </source>
</evidence>
<dbReference type="NCBIfam" id="TIGR00247">
    <property type="entry name" value="endolytic transglycosylase MltG"/>
    <property type="match status" value="1"/>
</dbReference>
<dbReference type="AlphaFoldDB" id="A0A9C9NGW0"/>
<keyword evidence="2 7" id="KW-0812">Transmembrane</keyword>
<evidence type="ECO:0000256" key="1">
    <source>
        <dbReference type="ARBA" id="ARBA00022475"/>
    </source>
</evidence>
<protein>
    <recommendedName>
        <fullName evidence="7">Endolytic murein transglycosylase</fullName>
        <ecNumber evidence="7">4.2.2.29</ecNumber>
    </recommendedName>
    <alternativeName>
        <fullName evidence="7">Peptidoglycan lytic transglycosylase</fullName>
    </alternativeName>
    <alternativeName>
        <fullName evidence="7">Peptidoglycan polymerization terminase</fullName>
    </alternativeName>
</protein>
<evidence type="ECO:0000256" key="8">
    <source>
        <dbReference type="SAM" id="MobiDB-lite"/>
    </source>
</evidence>
<dbReference type="HAMAP" id="MF_02065">
    <property type="entry name" value="MltG"/>
    <property type="match status" value="1"/>
</dbReference>
<organism evidence="9 10">
    <name type="scientific">Aurantimonas coralicida</name>
    <dbReference type="NCBI Taxonomy" id="182270"/>
    <lineage>
        <taxon>Bacteria</taxon>
        <taxon>Pseudomonadati</taxon>
        <taxon>Pseudomonadota</taxon>
        <taxon>Alphaproteobacteria</taxon>
        <taxon>Hyphomicrobiales</taxon>
        <taxon>Aurantimonadaceae</taxon>
        <taxon>Aurantimonas</taxon>
    </lineage>
</organism>
<comment type="similarity">
    <text evidence="7">Belongs to the transglycosylase MltG family.</text>
</comment>
<keyword evidence="3 7" id="KW-1133">Transmembrane helix</keyword>
<dbReference type="GO" id="GO:0008932">
    <property type="term" value="F:lytic endotransglycosylase activity"/>
    <property type="evidence" value="ECO:0007669"/>
    <property type="project" value="UniProtKB-UniRule"/>
</dbReference>
<comment type="caution">
    <text evidence="9">The sequence shown here is derived from an EMBL/GenBank/DDBJ whole genome shotgun (WGS) entry which is preliminary data.</text>
</comment>
<evidence type="ECO:0000313" key="9">
    <source>
        <dbReference type="EMBL" id="HEU01124.1"/>
    </source>
</evidence>
<evidence type="ECO:0000256" key="7">
    <source>
        <dbReference type="HAMAP-Rule" id="MF_02065"/>
    </source>
</evidence>
<keyword evidence="4 7" id="KW-0472">Membrane</keyword>
<name>A0A9C9NGW0_9HYPH</name>
<gene>
    <name evidence="7 9" type="primary">mltG</name>
    <name evidence="9" type="ORF">ENH89_12395</name>
</gene>
<evidence type="ECO:0000313" key="10">
    <source>
        <dbReference type="Proteomes" id="UP000885680"/>
    </source>
</evidence>
<keyword evidence="6 7" id="KW-0961">Cell wall biogenesis/degradation</keyword>
<keyword evidence="1 7" id="KW-1003">Cell membrane</keyword>
<evidence type="ECO:0000256" key="2">
    <source>
        <dbReference type="ARBA" id="ARBA00022692"/>
    </source>
</evidence>
<dbReference type="GO" id="GO:0005886">
    <property type="term" value="C:plasma membrane"/>
    <property type="evidence" value="ECO:0007669"/>
    <property type="project" value="UniProtKB-SubCell"/>
</dbReference>
<dbReference type="PANTHER" id="PTHR30518">
    <property type="entry name" value="ENDOLYTIC MUREIN TRANSGLYCOSYLASE"/>
    <property type="match status" value="1"/>
</dbReference>
<dbReference type="EC" id="4.2.2.29" evidence="7"/>